<evidence type="ECO:0000313" key="2">
    <source>
        <dbReference type="EMBL" id="RLN49734.1"/>
    </source>
</evidence>
<dbReference type="Proteomes" id="UP000284657">
    <property type="component" value="Unassembled WGS sequence"/>
</dbReference>
<sequence>MLAMTTLVAGVYGHGYMTEPAVTFLSSSTDNTQFIATIESSASGFSGTFSGSPADNTAAFTTAFDSSKYISLKELINGLATITVTDATLTCGSCDPDETAQPLPETYVEWSHSSTEGFTSSHEGPCEVWCDDVRVFQDKDCAADYTSAPAELPYDHDACLGTSTLTFYWLALHSSTWQVYVNCAPLETTTSTGAVSSYAVSATSFSAMLATAVLAAGVNGHGYMSDPAVTFLTSNDPTQFIATIEASDSGLSGTFNGAPADNTAAFTTAFESSSYSSLKEFINDKATITVTDATLTCGSCDPDETDQALPDTYVEWAHSDSEGFTASHEGPCEVWCDDTRVFQDDDCAADYTTAPAQLPFDHDACLGSSTVTLYWLALHSSTWQVYVNCAPLESTTSTGATSKYAVSGASTSTSTSKSTSSNSTTTTTSTAASTAGSATYNFNTNYATSTSASTGNDASTTAAGSATTSTTTTASIATTTTPTTATTDAPTTETTDAPATSTDTAKCSVRRRRN</sequence>
<dbReference type="OrthoDB" id="124199at2759"/>
<comment type="caution">
    <text evidence="3">The sequence shown here is derived from an EMBL/GenBank/DDBJ whole genome shotgun (WGS) entry which is preliminary data.</text>
</comment>
<evidence type="ECO:0000256" key="1">
    <source>
        <dbReference type="SAM" id="MobiDB-lite"/>
    </source>
</evidence>
<dbReference type="AlphaFoldDB" id="A0A3F2RSX2"/>
<feature type="compositionally biased region" description="Low complexity" evidence="1">
    <location>
        <begin position="450"/>
        <end position="505"/>
    </location>
</feature>
<reference evidence="4 5" key="1">
    <citation type="submission" date="2018-07" db="EMBL/GenBank/DDBJ databases">
        <title>Genome sequencing of oomycete isolates from Chile give support for New Zealand origin for Phytophthora kernoviae and make available the first Nothophytophthora sp. genome.</title>
        <authorList>
            <person name="Studholme D.J."/>
            <person name="Sanfuentes E."/>
            <person name="Panda P."/>
            <person name="Hill R."/>
            <person name="Sambles C."/>
            <person name="Grant M."/>
            <person name="Williams N.M."/>
            <person name="Mcdougal R.L."/>
        </authorList>
    </citation>
    <scope>NUCLEOTIDE SEQUENCE [LARGE SCALE GENOMIC DNA]</scope>
    <source>
        <strain evidence="3">Chile6</strain>
        <strain evidence="2">Chile7</strain>
    </source>
</reference>
<organism evidence="3 4">
    <name type="scientific">Phytophthora kernoviae</name>
    <dbReference type="NCBI Taxonomy" id="325452"/>
    <lineage>
        <taxon>Eukaryota</taxon>
        <taxon>Sar</taxon>
        <taxon>Stramenopiles</taxon>
        <taxon>Oomycota</taxon>
        <taxon>Peronosporomycetes</taxon>
        <taxon>Peronosporales</taxon>
        <taxon>Peronosporaceae</taxon>
        <taxon>Phytophthora</taxon>
    </lineage>
</organism>
<evidence type="ECO:0000313" key="4">
    <source>
        <dbReference type="Proteomes" id="UP000277300"/>
    </source>
</evidence>
<evidence type="ECO:0000313" key="3">
    <source>
        <dbReference type="EMBL" id="RLN63094.1"/>
    </source>
</evidence>
<gene>
    <name evidence="2" type="ORF">BBJ29_004566</name>
    <name evidence="3" type="ORF">BBP00_00004345</name>
</gene>
<dbReference type="EMBL" id="MBDO02000104">
    <property type="protein sequence ID" value="RLN63094.1"/>
    <property type="molecule type" value="Genomic_DNA"/>
</dbReference>
<dbReference type="Proteomes" id="UP000277300">
    <property type="component" value="Unassembled WGS sequence"/>
</dbReference>
<proteinExistence type="predicted"/>
<evidence type="ECO:0000313" key="5">
    <source>
        <dbReference type="Proteomes" id="UP000284657"/>
    </source>
</evidence>
<feature type="region of interest" description="Disordered" evidence="1">
    <location>
        <begin position="408"/>
        <end position="430"/>
    </location>
</feature>
<feature type="region of interest" description="Disordered" evidence="1">
    <location>
        <begin position="450"/>
        <end position="514"/>
    </location>
</feature>
<name>A0A3F2RSX2_9STRA</name>
<protein>
    <submittedName>
        <fullName evidence="3">Uncharacterized protein</fullName>
    </submittedName>
</protein>
<accession>A0A3F2RSX2</accession>
<dbReference type="EMBL" id="MBAD02002105">
    <property type="protein sequence ID" value="RLN49734.1"/>
    <property type="molecule type" value="Genomic_DNA"/>
</dbReference>